<organism evidence="1 2">
    <name type="scientific">Penicillium cosmopolitanum</name>
    <dbReference type="NCBI Taxonomy" id="1131564"/>
    <lineage>
        <taxon>Eukaryota</taxon>
        <taxon>Fungi</taxon>
        <taxon>Dikarya</taxon>
        <taxon>Ascomycota</taxon>
        <taxon>Pezizomycotina</taxon>
        <taxon>Eurotiomycetes</taxon>
        <taxon>Eurotiomycetidae</taxon>
        <taxon>Eurotiales</taxon>
        <taxon>Aspergillaceae</taxon>
        <taxon>Penicillium</taxon>
    </lineage>
</organism>
<accession>A0A9W9V7S0</accession>
<evidence type="ECO:0000313" key="1">
    <source>
        <dbReference type="EMBL" id="KAJ5369431.1"/>
    </source>
</evidence>
<dbReference type="GeneID" id="81377660"/>
<proteinExistence type="predicted"/>
<protein>
    <recommendedName>
        <fullName evidence="3">Transcription factor domain-containing protein</fullName>
    </recommendedName>
</protein>
<evidence type="ECO:0008006" key="3">
    <source>
        <dbReference type="Google" id="ProtNLM"/>
    </source>
</evidence>
<dbReference type="Proteomes" id="UP001147747">
    <property type="component" value="Unassembled WGS sequence"/>
</dbReference>
<reference evidence="1" key="2">
    <citation type="journal article" date="2023" name="IMA Fungus">
        <title>Comparative genomic study of the Penicillium genus elucidates a diverse pangenome and 15 lateral gene transfer events.</title>
        <authorList>
            <person name="Petersen C."/>
            <person name="Sorensen T."/>
            <person name="Nielsen M.R."/>
            <person name="Sondergaard T.E."/>
            <person name="Sorensen J.L."/>
            <person name="Fitzpatrick D.A."/>
            <person name="Frisvad J.C."/>
            <person name="Nielsen K.L."/>
        </authorList>
    </citation>
    <scope>NUCLEOTIDE SEQUENCE</scope>
    <source>
        <strain evidence="1">IBT 29677</strain>
    </source>
</reference>
<comment type="caution">
    <text evidence="1">The sequence shown here is derived from an EMBL/GenBank/DDBJ whole genome shotgun (WGS) entry which is preliminary data.</text>
</comment>
<sequence>MASPSSTSPNVECEELWLVQRRVPELCMLLYRPFLYLAIHQPPSWPHHTAIASYVENCLDGCIKGALQGVQRHRHHGTWYVNRVVFSYALMILAAVKSRCVNVPTTWRTAVHTAMAGLSFWGKEAPDLARGRVILERVLCDIEETDVETTGI</sequence>
<dbReference type="EMBL" id="JAPZBU010000013">
    <property type="protein sequence ID" value="KAJ5369431.1"/>
    <property type="molecule type" value="Genomic_DNA"/>
</dbReference>
<dbReference type="AlphaFoldDB" id="A0A9W9V7S0"/>
<evidence type="ECO:0000313" key="2">
    <source>
        <dbReference type="Proteomes" id="UP001147747"/>
    </source>
</evidence>
<gene>
    <name evidence="1" type="ORF">N7509_014043</name>
</gene>
<dbReference type="PANTHER" id="PTHR47785">
    <property type="entry name" value="ZN(II)2CYS6 TRANSCRIPTION FACTOR (EUROFUNG)-RELATED-RELATED"/>
    <property type="match status" value="1"/>
</dbReference>
<dbReference type="InterPro" id="IPR053181">
    <property type="entry name" value="EcdB-like_regulator"/>
</dbReference>
<dbReference type="RefSeq" id="XP_056480669.1">
    <property type="nucleotide sequence ID" value="XM_056638680.1"/>
</dbReference>
<dbReference type="PANTHER" id="PTHR47785:SF5">
    <property type="entry name" value="ZN(II)2CYS6 TRANSCRIPTION FACTOR (EUROFUNG)"/>
    <property type="match status" value="1"/>
</dbReference>
<name>A0A9W9V7S0_9EURO</name>
<reference evidence="1" key="1">
    <citation type="submission" date="2022-12" db="EMBL/GenBank/DDBJ databases">
        <authorList>
            <person name="Petersen C."/>
        </authorList>
    </citation>
    <scope>NUCLEOTIDE SEQUENCE</scope>
    <source>
        <strain evidence="1">IBT 29677</strain>
    </source>
</reference>
<keyword evidence="2" id="KW-1185">Reference proteome</keyword>
<dbReference type="OrthoDB" id="4356994at2759"/>